<reference evidence="4 5" key="1">
    <citation type="submission" date="2020-08" db="EMBL/GenBank/DDBJ databases">
        <title>Genomic Encyclopedia of Type Strains, Phase IV (KMG-IV): sequencing the most valuable type-strain genomes for metagenomic binning, comparative biology and taxonomic classification.</title>
        <authorList>
            <person name="Goeker M."/>
        </authorList>
    </citation>
    <scope>NUCLEOTIDE SEQUENCE [LARGE SCALE GENOMIC DNA]</scope>
    <source>
        <strain evidence="4 5">DSM 21793</strain>
    </source>
</reference>
<keyword evidence="1" id="KW-0472">Membrane</keyword>
<comment type="subcellular location">
    <subcellularLocation>
        <location evidence="1">Cell outer membrane</location>
        <topology evidence="1">Multi-pass membrane protein</topology>
    </subcellularLocation>
</comment>
<protein>
    <submittedName>
        <fullName evidence="4">Outer membrane receptor protein involved in Fe transport</fullName>
    </submittedName>
</protein>
<keyword evidence="4" id="KW-0675">Receptor</keyword>
<evidence type="ECO:0000256" key="2">
    <source>
        <dbReference type="SAM" id="SignalP"/>
    </source>
</evidence>
<evidence type="ECO:0000256" key="1">
    <source>
        <dbReference type="PROSITE-ProRule" id="PRU01360"/>
    </source>
</evidence>
<dbReference type="EMBL" id="JACIDK010000007">
    <property type="protein sequence ID" value="MBB3893186.1"/>
    <property type="molecule type" value="Genomic_DNA"/>
</dbReference>
<dbReference type="PANTHER" id="PTHR47234:SF3">
    <property type="entry name" value="SECRETIN_TONB SHORT N-TERMINAL DOMAIN-CONTAINING PROTEIN"/>
    <property type="match status" value="1"/>
</dbReference>
<sequence length="541" mass="56937">MLKSRYLCGGSVMAVALALGGQAFAQQASTVEEVVVTGSFIRGTPEDAALPVDVIGADDLARQGSPTTVELLKALPVSSGVLGDTNQFDPRAQGSEGSGSVNLRGLGAQRTLVLINGHRMAANPFGQAGAGIVDTNIIPSAAVGRIEVLKDGAAATYGSDAIAGVVNFITRKDFSGLELNGSYRYVDGSDGDYDGSIVFGHAWENGNILLSAGYQHRSELPTTERDWASQSYFNNPEGGWSAGNAVAPFLPVTNLPSGAFTPAAGFALDNGCASLGGVVQGGALPACFFNFIPYDNLVEKEDRFQLYGEANADLGDNAQLHVEVFYSETDVPEWKTSPSYLALQTPTASTNPTVGQLPASVLAGYFVPASNPGFIAYRNANPTQIPAFATGVHIPGVRYRPLSFGGNPAFDYGPSEGRRHYDAFRVSGGIKGQFNDAIGYDFALTYGQETGVRTGYDTVVSRFQLALRGYGSLNNGTAGGCTAAETNNFTTNAGNTALGCYYFNPFSNAIANNTITGQTNPNFNASLANNPELVRWFFQEV</sequence>
<dbReference type="Gene3D" id="2.170.130.10">
    <property type="entry name" value="TonB-dependent receptor, plug domain"/>
    <property type="match status" value="1"/>
</dbReference>
<feature type="chain" id="PRO_5032808053" evidence="2">
    <location>
        <begin position="26"/>
        <end position="541"/>
    </location>
</feature>
<dbReference type="InterPro" id="IPR012910">
    <property type="entry name" value="Plug_dom"/>
</dbReference>
<keyword evidence="5" id="KW-1185">Reference proteome</keyword>
<keyword evidence="1" id="KW-0998">Cell outer membrane</keyword>
<keyword evidence="1" id="KW-0813">Transport</keyword>
<comment type="similarity">
    <text evidence="1">Belongs to the TonB-dependent receptor family.</text>
</comment>
<evidence type="ECO:0000259" key="3">
    <source>
        <dbReference type="Pfam" id="PF07715"/>
    </source>
</evidence>
<dbReference type="PANTHER" id="PTHR47234">
    <property type="match status" value="1"/>
</dbReference>
<dbReference type="SUPFAM" id="SSF56935">
    <property type="entry name" value="Porins"/>
    <property type="match status" value="1"/>
</dbReference>
<gene>
    <name evidence="4" type="ORF">GGQ61_003924</name>
</gene>
<feature type="domain" description="TonB-dependent receptor plug" evidence="3">
    <location>
        <begin position="46"/>
        <end position="165"/>
    </location>
</feature>
<dbReference type="RefSeq" id="WP_246371098.1">
    <property type="nucleotide sequence ID" value="NZ_JACIDK010000007.1"/>
</dbReference>
<dbReference type="AlphaFoldDB" id="A0A840A3J1"/>
<evidence type="ECO:0000313" key="5">
    <source>
        <dbReference type="Proteomes" id="UP000530564"/>
    </source>
</evidence>
<keyword evidence="1" id="KW-0812">Transmembrane</keyword>
<dbReference type="InterPro" id="IPR039426">
    <property type="entry name" value="TonB-dep_rcpt-like"/>
</dbReference>
<organism evidence="4 5">
    <name type="scientific">Phenylobacterium haematophilum</name>
    <dbReference type="NCBI Taxonomy" id="98513"/>
    <lineage>
        <taxon>Bacteria</taxon>
        <taxon>Pseudomonadati</taxon>
        <taxon>Pseudomonadota</taxon>
        <taxon>Alphaproteobacteria</taxon>
        <taxon>Caulobacterales</taxon>
        <taxon>Caulobacteraceae</taxon>
        <taxon>Phenylobacterium</taxon>
    </lineage>
</organism>
<accession>A0A840A3J1</accession>
<dbReference type="Proteomes" id="UP000530564">
    <property type="component" value="Unassembled WGS sequence"/>
</dbReference>
<dbReference type="Pfam" id="PF07715">
    <property type="entry name" value="Plug"/>
    <property type="match status" value="1"/>
</dbReference>
<dbReference type="PROSITE" id="PS52016">
    <property type="entry name" value="TONB_DEPENDENT_REC_3"/>
    <property type="match status" value="1"/>
</dbReference>
<dbReference type="GO" id="GO:0009279">
    <property type="term" value="C:cell outer membrane"/>
    <property type="evidence" value="ECO:0007669"/>
    <property type="project" value="UniProtKB-SubCell"/>
</dbReference>
<proteinExistence type="inferred from homology"/>
<dbReference type="InterPro" id="IPR037066">
    <property type="entry name" value="Plug_dom_sf"/>
</dbReference>
<keyword evidence="1" id="KW-1134">Transmembrane beta strand</keyword>
<comment type="caution">
    <text evidence="4">The sequence shown here is derived from an EMBL/GenBank/DDBJ whole genome shotgun (WGS) entry which is preliminary data.</text>
</comment>
<name>A0A840A3J1_9CAUL</name>
<feature type="signal peptide" evidence="2">
    <location>
        <begin position="1"/>
        <end position="25"/>
    </location>
</feature>
<keyword evidence="2" id="KW-0732">Signal</keyword>
<evidence type="ECO:0000313" key="4">
    <source>
        <dbReference type="EMBL" id="MBB3893186.1"/>
    </source>
</evidence>